<feature type="compositionally biased region" description="Low complexity" evidence="1">
    <location>
        <begin position="963"/>
        <end position="985"/>
    </location>
</feature>
<sequence length="1222" mass="134766">MADDILLDHRIADNEKSSSETILDKPTVQTADKETELPLPAQSTNEDVDDNLISDAHSDDGHGVANVVAAIDAFLAEPHDLGEESQTESHNGHDDYHSEAEADEHSTVAEENVENACHSDAHSENDLEEQHGEPLLTVVVSDLSIKVEDKSIEETEESAPVEAENDTVETHIDEEEQNTLHTIESTKETEDAQEEETDESVHEVVDDGEPSQHPQDEEHEEHSFVEHDEANVSMAESTDPTHNEGTEAAHGEKETQEEEHYEYSTVHDSVHENEDAFRRSSASSSRSAVSDRRTSLRTEALIQAAARAVVAKINEKNSTDAHFDIMSAISEPNEDQQDEGGPHPATDEDGENDHEQDADFDDDDVFSDRSPRSSLGSFEHNSGVSNHGADEDHRKKDFVVTEDTESHIGSEDEHDYVDETGSIAYHGHQNQEDRHRSPRLSTVSGISRMSQYEQHHEQDEDEYDDGEDFAPHTIRGTQRAAFRTPSSVRAIQMSSPSPSVIFGVSPRSAARRRRLGTSSGLDDGQSMGSVGTYASLPGSPSKKHTPTRFKVFRKPEPAPLVLLHATLMPTRWVWSDVLRTLDERLSSTGNKSGKDVISVSDIEHTDVASFEPSAALKRLHGAWCQLQEYSLGADTVAERGVLLPHPQNDYEVLEERLLEALELPVRRRARILECGHYLGPADDEDEDDYDSEDDDYYNGRSSYREECDTPNKRHWCSTCRSDIRYESLGAERVFRVKVYASNGLMTVGAWAACWSEMERVDVEIEPIVADAALMRELNQLRTLQQQETLQKQEEEEAAAEDMNLEDDEHEIHDEHDDLLHEDDDHHEHMDYLEHEEIMSPPAPVGHFHLAPPSNIPVSPPLRESPVEPPAITTTDRVSDAERRQREAEERLREIYGRTPPQAIPSAVPTSHSHRLETRLSDVPETVETTATRDIDSRHSPFGPSPPSPSAEAYERREERRSRQFSSSDRGFHNGSAGHASSSGTGEYSHQPQAPYDSASLPELLLAAGKVFLRDRKHVAITVLSIIVILLATLRSPGAAVDNVTAVSGDNVESVQSQVVDAHPGVDYRLARDSGANVAQKGAEVVSDSVVDEIAKSVASMDTLIETVVEKMTVKVYETVTETATETSTETSTAITTEVAATTAVLDIYDTEATETVTVEAVESAEPVEPKLVSVEEEPSASTSVSSLAAEVEAASVFTVTDASTSAAEPTLVENDAGLRDEL</sequence>
<feature type="region of interest" description="Disordered" evidence="1">
    <location>
        <begin position="1200"/>
        <end position="1222"/>
    </location>
</feature>
<feature type="compositionally biased region" description="Basic and acidic residues" evidence="1">
    <location>
        <begin position="952"/>
        <end position="961"/>
    </location>
</feature>
<dbReference type="EMBL" id="CAWUHD010000115">
    <property type="protein sequence ID" value="CAK7232786.1"/>
    <property type="molecule type" value="Genomic_DNA"/>
</dbReference>
<feature type="region of interest" description="Disordered" evidence="1">
    <location>
        <begin position="149"/>
        <end position="295"/>
    </location>
</feature>
<feature type="compositionally biased region" description="Polar residues" evidence="1">
    <location>
        <begin position="439"/>
        <end position="450"/>
    </location>
</feature>
<feature type="compositionally biased region" description="Basic and acidic residues" evidence="1">
    <location>
        <begin position="876"/>
        <end position="895"/>
    </location>
</feature>
<feature type="compositionally biased region" description="Basic and acidic residues" evidence="1">
    <location>
        <begin position="1"/>
        <end position="18"/>
    </location>
</feature>
<feature type="compositionally biased region" description="Acidic residues" evidence="1">
    <location>
        <begin position="459"/>
        <end position="468"/>
    </location>
</feature>
<protein>
    <recommendedName>
        <fullName evidence="4">Pathway-specific nitrogen regulator</fullName>
    </recommendedName>
</protein>
<name>A0ABP0CN45_9PEZI</name>
<accession>A0ABP0CN45</accession>
<comment type="caution">
    <text evidence="2">The sequence shown here is derived from an EMBL/GenBank/DDBJ whole genome shotgun (WGS) entry which is preliminary data.</text>
</comment>
<feature type="region of interest" description="Disordered" evidence="1">
    <location>
        <begin position="502"/>
        <end position="547"/>
    </location>
</feature>
<proteinExistence type="predicted"/>
<feature type="compositionally biased region" description="Low complexity" evidence="1">
    <location>
        <begin position="279"/>
        <end position="288"/>
    </location>
</feature>
<feature type="compositionally biased region" description="Basic and acidic residues" evidence="1">
    <location>
        <begin position="268"/>
        <end position="278"/>
    </location>
</feature>
<feature type="compositionally biased region" description="Acidic residues" evidence="1">
    <location>
        <begin position="154"/>
        <end position="177"/>
    </location>
</feature>
<feature type="compositionally biased region" description="Basic and acidic residues" evidence="1">
    <location>
        <begin position="90"/>
        <end position="108"/>
    </location>
</feature>
<feature type="region of interest" description="Disordered" evidence="1">
    <location>
        <begin position="1"/>
        <end position="61"/>
    </location>
</feature>
<feature type="region of interest" description="Disordered" evidence="1">
    <location>
        <begin position="839"/>
        <end position="994"/>
    </location>
</feature>
<feature type="compositionally biased region" description="Basic and acidic residues" evidence="1">
    <location>
        <begin position="239"/>
        <end position="254"/>
    </location>
</feature>
<evidence type="ECO:0008006" key="4">
    <source>
        <dbReference type="Google" id="ProtNLM"/>
    </source>
</evidence>
<dbReference type="Proteomes" id="UP001642482">
    <property type="component" value="Unassembled WGS sequence"/>
</dbReference>
<feature type="compositionally biased region" description="Basic and acidic residues" evidence="1">
    <location>
        <begin position="117"/>
        <end position="132"/>
    </location>
</feature>
<evidence type="ECO:0000256" key="1">
    <source>
        <dbReference type="SAM" id="MobiDB-lite"/>
    </source>
</evidence>
<feature type="compositionally biased region" description="Basic and acidic residues" evidence="1">
    <location>
        <begin position="214"/>
        <end position="230"/>
    </location>
</feature>
<feature type="compositionally biased region" description="Acidic residues" evidence="1">
    <location>
        <begin position="682"/>
        <end position="696"/>
    </location>
</feature>
<feature type="region of interest" description="Disordered" evidence="1">
    <location>
        <begin position="76"/>
        <end position="135"/>
    </location>
</feature>
<evidence type="ECO:0000313" key="3">
    <source>
        <dbReference type="Proteomes" id="UP001642482"/>
    </source>
</evidence>
<evidence type="ECO:0000313" key="2">
    <source>
        <dbReference type="EMBL" id="CAK7232786.1"/>
    </source>
</evidence>
<organism evidence="2 3">
    <name type="scientific">Sporothrix eucalyptigena</name>
    <dbReference type="NCBI Taxonomy" id="1812306"/>
    <lineage>
        <taxon>Eukaryota</taxon>
        <taxon>Fungi</taxon>
        <taxon>Dikarya</taxon>
        <taxon>Ascomycota</taxon>
        <taxon>Pezizomycotina</taxon>
        <taxon>Sordariomycetes</taxon>
        <taxon>Sordariomycetidae</taxon>
        <taxon>Ophiostomatales</taxon>
        <taxon>Ophiostomataceae</taxon>
        <taxon>Sporothrix</taxon>
    </lineage>
</organism>
<feature type="compositionally biased region" description="Acidic residues" evidence="1">
    <location>
        <begin position="347"/>
        <end position="365"/>
    </location>
</feature>
<feature type="region of interest" description="Disordered" evidence="1">
    <location>
        <begin position="682"/>
        <end position="703"/>
    </location>
</feature>
<reference evidence="2 3" key="1">
    <citation type="submission" date="2024-01" db="EMBL/GenBank/DDBJ databases">
        <authorList>
            <person name="Allen C."/>
            <person name="Tagirdzhanova G."/>
        </authorList>
    </citation>
    <scope>NUCLEOTIDE SEQUENCE [LARGE SCALE GENOMIC DNA]</scope>
</reference>
<feature type="compositionally biased region" description="Polar residues" evidence="1">
    <location>
        <begin position="375"/>
        <end position="385"/>
    </location>
</feature>
<keyword evidence="3" id="KW-1185">Reference proteome</keyword>
<feature type="compositionally biased region" description="Basic and acidic residues" evidence="1">
    <location>
        <begin position="388"/>
        <end position="411"/>
    </location>
</feature>
<feature type="region of interest" description="Disordered" evidence="1">
    <location>
        <begin position="322"/>
        <end position="483"/>
    </location>
</feature>
<gene>
    <name evidence="2" type="ORF">SEUCBS140593_008379</name>
</gene>